<feature type="domain" description="Cyclic nucleotide-binding" evidence="1">
    <location>
        <begin position="55"/>
        <end position="143"/>
    </location>
</feature>
<proteinExistence type="predicted"/>
<name>A0ABT2TSW0_9FIRM</name>
<dbReference type="Gene3D" id="1.10.10.10">
    <property type="entry name" value="Winged helix-like DNA-binding domain superfamily/Winged helix DNA-binding domain"/>
    <property type="match status" value="1"/>
</dbReference>
<comment type="caution">
    <text evidence="2">The sequence shown here is derived from an EMBL/GenBank/DDBJ whole genome shotgun (WGS) entry which is preliminary data.</text>
</comment>
<dbReference type="RefSeq" id="WP_158421363.1">
    <property type="nucleotide sequence ID" value="NZ_JAOQJL010000012.1"/>
</dbReference>
<dbReference type="Pfam" id="PF00027">
    <property type="entry name" value="cNMP_binding"/>
    <property type="match status" value="1"/>
</dbReference>
<accession>A0ABT2TSW0</accession>
<dbReference type="CDD" id="cd00038">
    <property type="entry name" value="CAP_ED"/>
    <property type="match status" value="1"/>
</dbReference>
<dbReference type="Gene3D" id="2.60.120.10">
    <property type="entry name" value="Jelly Rolls"/>
    <property type="match status" value="1"/>
</dbReference>
<gene>
    <name evidence="2" type="ORF">OCV61_07900</name>
</gene>
<reference evidence="2 3" key="1">
    <citation type="journal article" date="2021" name="ISME Commun">
        <title>Automated analysis of genomic sequences facilitates high-throughput and comprehensive description of bacteria.</title>
        <authorList>
            <person name="Hitch T.C.A."/>
        </authorList>
    </citation>
    <scope>NUCLEOTIDE SEQUENCE [LARGE SCALE GENOMIC DNA]</scope>
    <source>
        <strain evidence="2 3">Sanger_23</strain>
    </source>
</reference>
<organism evidence="2 3">
    <name type="scientific">Blautia ammoniilytica</name>
    <dbReference type="NCBI Taxonomy" id="2981782"/>
    <lineage>
        <taxon>Bacteria</taxon>
        <taxon>Bacillati</taxon>
        <taxon>Bacillota</taxon>
        <taxon>Clostridia</taxon>
        <taxon>Lachnospirales</taxon>
        <taxon>Lachnospiraceae</taxon>
        <taxon>Blautia</taxon>
    </lineage>
</organism>
<dbReference type="InterPro" id="IPR000595">
    <property type="entry name" value="cNMP-bd_dom"/>
</dbReference>
<sequence>MTGNKSMVNGKPKINQDAMEGLNETQELKIFYQRIMGIREETAVQELAEHSELLKLKAKTILLKENDKVDRIHFLYKAGGIVKAYYDTRKGKKQIHCFAYLPGEPLVGIMNIDKNMTSFVTTELVTDCEIVSASADDIYRLSRESVDVALACTRMQGISSIREFEYEKMILSYNPLERYEYFVETYPEIVDKVSKKEIASYLNMTPESLSRVLKKYKELHG</sequence>
<dbReference type="InterPro" id="IPR018490">
    <property type="entry name" value="cNMP-bd_dom_sf"/>
</dbReference>
<evidence type="ECO:0000259" key="1">
    <source>
        <dbReference type="Pfam" id="PF00027"/>
    </source>
</evidence>
<dbReference type="EMBL" id="JAOQJL010000012">
    <property type="protein sequence ID" value="MCU6765335.1"/>
    <property type="molecule type" value="Genomic_DNA"/>
</dbReference>
<dbReference type="InterPro" id="IPR036388">
    <property type="entry name" value="WH-like_DNA-bd_sf"/>
</dbReference>
<protein>
    <submittedName>
        <fullName evidence="2">Crp/Fnr family transcriptional regulator</fullName>
    </submittedName>
</protein>
<dbReference type="Proteomes" id="UP001652409">
    <property type="component" value="Unassembled WGS sequence"/>
</dbReference>
<keyword evidence="3" id="KW-1185">Reference proteome</keyword>
<dbReference type="InterPro" id="IPR014710">
    <property type="entry name" value="RmlC-like_jellyroll"/>
</dbReference>
<evidence type="ECO:0000313" key="2">
    <source>
        <dbReference type="EMBL" id="MCU6765335.1"/>
    </source>
</evidence>
<dbReference type="SUPFAM" id="SSF51206">
    <property type="entry name" value="cAMP-binding domain-like"/>
    <property type="match status" value="1"/>
</dbReference>
<evidence type="ECO:0000313" key="3">
    <source>
        <dbReference type="Proteomes" id="UP001652409"/>
    </source>
</evidence>